<proteinExistence type="predicted"/>
<keyword evidence="4" id="KW-1185">Reference proteome</keyword>
<feature type="coiled-coil region" evidence="1">
    <location>
        <begin position="34"/>
        <end position="75"/>
    </location>
</feature>
<accession>A0A3M7S4L3</accession>
<protein>
    <submittedName>
        <fullName evidence="3">Dentin sialophospho</fullName>
    </submittedName>
</protein>
<dbReference type="AlphaFoldDB" id="A0A3M7S4L3"/>
<feature type="region of interest" description="Disordered" evidence="2">
    <location>
        <begin position="301"/>
        <end position="333"/>
    </location>
</feature>
<feature type="coiled-coil region" evidence="1">
    <location>
        <begin position="205"/>
        <end position="232"/>
    </location>
</feature>
<dbReference type="InterPro" id="IPR038765">
    <property type="entry name" value="Papain-like_cys_pep_sf"/>
</dbReference>
<evidence type="ECO:0000313" key="3">
    <source>
        <dbReference type="EMBL" id="RNA30721.1"/>
    </source>
</evidence>
<organism evidence="3 4">
    <name type="scientific">Brachionus plicatilis</name>
    <name type="common">Marine rotifer</name>
    <name type="synonym">Brachionus muelleri</name>
    <dbReference type="NCBI Taxonomy" id="10195"/>
    <lineage>
        <taxon>Eukaryota</taxon>
        <taxon>Metazoa</taxon>
        <taxon>Spiralia</taxon>
        <taxon>Gnathifera</taxon>
        <taxon>Rotifera</taxon>
        <taxon>Eurotatoria</taxon>
        <taxon>Monogononta</taxon>
        <taxon>Pseudotrocha</taxon>
        <taxon>Ploima</taxon>
        <taxon>Brachionidae</taxon>
        <taxon>Brachionus</taxon>
    </lineage>
</organism>
<evidence type="ECO:0000313" key="4">
    <source>
        <dbReference type="Proteomes" id="UP000276133"/>
    </source>
</evidence>
<feature type="compositionally biased region" description="Polar residues" evidence="2">
    <location>
        <begin position="350"/>
        <end position="369"/>
    </location>
</feature>
<dbReference type="SUPFAM" id="SSF54001">
    <property type="entry name" value="Cysteine proteinases"/>
    <property type="match status" value="1"/>
</dbReference>
<feature type="compositionally biased region" description="Polar residues" evidence="2">
    <location>
        <begin position="301"/>
        <end position="312"/>
    </location>
</feature>
<keyword evidence="1" id="KW-0175">Coiled coil</keyword>
<sequence>MVNENQDPLDLVGIWPTLGQGSHSEITKTMFYWIKNLCTSVKSLKNKVETLETKVVELENENKELTDKLTNSQTTRPALDWSKVFENNAKNTCEDVMIIAKVAREIKSKESKGNNIIISGLNELDEGTEDEKSKHDEGEVGKVLNILGIARSRVKRRIRIKKAKKDSKPELVLLEFEDKSYQEEALRSAKLLKDNADFKNIYINRDLTRNELEEAKERRNIIKERNDKLENGEGKLKYEIHGAKEFYWGDRPGAAKVAINESLTNSTDLGRPRATEAAVNRALINSTYSPQSGATKAVVNKSMTDSTVSNRPRATKEAVKKAMTNSTDSSRPREIKAAVDKALTNSIVSSRPGTTKTAINKSSTDSTVSRRPGAAKVAFNESLSNSTDLGRPGATKVACNMASTNLAYSSPLGTTDVVVLQCSTINLILPSESLISLNPTKKSEHTIPNARNVSGICMIDQSDNLEPKANWEHDYGLAVTGFDTILTFHDLSSLNETKWDLNLIIDNWCYSNVSFPIQTNLYDCGIFICLFFRYFIHSAQLIFKQGQVDAFQESIIYLLPHVLYD</sequence>
<gene>
    <name evidence="3" type="ORF">BpHYR1_031627</name>
</gene>
<reference evidence="3 4" key="1">
    <citation type="journal article" date="2018" name="Sci. Rep.">
        <title>Genomic signatures of local adaptation to the degree of environmental predictability in rotifers.</title>
        <authorList>
            <person name="Franch-Gras L."/>
            <person name="Hahn C."/>
            <person name="Garcia-Roger E.M."/>
            <person name="Carmona M.J."/>
            <person name="Serra M."/>
            <person name="Gomez A."/>
        </authorList>
    </citation>
    <scope>NUCLEOTIDE SEQUENCE [LARGE SCALE GENOMIC DNA]</scope>
    <source>
        <strain evidence="3">HYR1</strain>
    </source>
</reference>
<name>A0A3M7S4L3_BRAPC</name>
<dbReference type="Proteomes" id="UP000276133">
    <property type="component" value="Unassembled WGS sequence"/>
</dbReference>
<evidence type="ECO:0000256" key="1">
    <source>
        <dbReference type="SAM" id="Coils"/>
    </source>
</evidence>
<dbReference type="Gene3D" id="1.10.418.20">
    <property type="match status" value="1"/>
</dbReference>
<evidence type="ECO:0000256" key="2">
    <source>
        <dbReference type="SAM" id="MobiDB-lite"/>
    </source>
</evidence>
<feature type="region of interest" description="Disordered" evidence="2">
    <location>
        <begin position="350"/>
        <end position="372"/>
    </location>
</feature>
<dbReference type="EMBL" id="REGN01002049">
    <property type="protein sequence ID" value="RNA30721.1"/>
    <property type="molecule type" value="Genomic_DNA"/>
</dbReference>
<comment type="caution">
    <text evidence="3">The sequence shown here is derived from an EMBL/GenBank/DDBJ whole genome shotgun (WGS) entry which is preliminary data.</text>
</comment>